<dbReference type="AlphaFoldDB" id="A0AAV0RYN8"/>
<evidence type="ECO:0000256" key="5">
    <source>
        <dbReference type="SAM" id="Coils"/>
    </source>
</evidence>
<evidence type="ECO:0000256" key="4">
    <source>
        <dbReference type="ARBA" id="ARBA00022840"/>
    </source>
</evidence>
<dbReference type="InterPro" id="IPR042197">
    <property type="entry name" value="Apaf_helical"/>
</dbReference>
<proteinExistence type="predicted"/>
<organism evidence="11 12">
    <name type="scientific">Linum tenue</name>
    <dbReference type="NCBI Taxonomy" id="586396"/>
    <lineage>
        <taxon>Eukaryota</taxon>
        <taxon>Viridiplantae</taxon>
        <taxon>Streptophyta</taxon>
        <taxon>Embryophyta</taxon>
        <taxon>Tracheophyta</taxon>
        <taxon>Spermatophyta</taxon>
        <taxon>Magnoliopsida</taxon>
        <taxon>eudicotyledons</taxon>
        <taxon>Gunneridae</taxon>
        <taxon>Pentapetalae</taxon>
        <taxon>rosids</taxon>
        <taxon>fabids</taxon>
        <taxon>Malpighiales</taxon>
        <taxon>Linaceae</taxon>
        <taxon>Linum</taxon>
    </lineage>
</organism>
<sequence>MASESLFSVGKTVLEKLGPLVQQEAALLWNLRTELKKLEATVTAIQALLLDAEEQQAHRHQVKDWLEKLSVLLYDAEDLLDDVATEALRKEVRGGDDHDHCSSRIQCWSAVCFLFITLPNSLLYGLKMAHRIKSLREQLDAIHADNTTLHLNPRFEEKGKMKKHSHSISSIPDIFVGRDDDLEQMKELLLLPDNYTISSRNVSVVSVVGMGGMGKTALAQLIYNDRQVKEHFKLRLWACASGSFEVEVILQKILELATGEKRQGLLLETLINLLLGHISEKRYFLVLDDIWNFSLEEWDKLRSVLKGGAVGSKILVTTRFEKFARMMSRGSSQPPYVLRGLSSPQSWSLFWQVVCVSEHQLAYKEEPLNIASVEEIQVEIFKKSMGVPLAVKTIANVLSFKDPQTEWLPILRSDKLLVAEHEDGILNNLKLSYDYLPSHLKHCFAVCSLFPKDYEIPVEHLISIWVVLGIINSSTPNDSQQSLVDLGLQCFMDLAWRSFFQDIKGDFSKNLSSCKMHDLIHDLAASVVGSSFKQIDDPKDEVSENTYHISLNHGLWYPSKLVAHLSRAKRLRTFCSQYLNWYHLGTSWDDSTFKAFVSNFGSLRVLDFMNCGMEMVPHHIQVLKHLRYLCLAHNEQMTKLPNSITTLVNLQVLILSHCKSLQELPKDISKLVNLWVLDCNNCWSLTHMPAGLGELTRLQTLPWFVLGKDSSSSKHVGGLNELSRLHNLRGALEIVNLGRLRGRTISSSPPSLASKIGATANLKGMPHLDSLLLPYEEKEDSRGEECLKGSKEDVEWDESLLESLQPHSNLRTFMMSGYRGGRSPSWISTLTNLVTFTLGNSKLHHGLHHLQGLPNLQKLCLARLIELDYMDEDEEEPEDGRSLLKPFFPSLEELQLICCHKLKGWRRKSSQFPKLSTLLVQCCPLLTSMPLFPTLDKELKLEATSLLPFLCTMNNSVSSSGHTAPSSSSSAPHPLSRLKKLHIFNIHHPPTEWLQGMQHLSFLQEIVINNVSGLKATLDWHNISHVSSIKIDECYIKRDGEFVLDTSFSRRIKAISKAVAKGNARQFPRFIVISFCQFFFFFFFLCVIIFSA</sequence>
<keyword evidence="6" id="KW-0812">Transmembrane</keyword>
<dbReference type="InterPro" id="IPR055414">
    <property type="entry name" value="LRR_R13L4/SHOC2-like"/>
</dbReference>
<dbReference type="SUPFAM" id="SSF52540">
    <property type="entry name" value="P-loop containing nucleoside triphosphate hydrolases"/>
    <property type="match status" value="1"/>
</dbReference>
<name>A0AAV0RYN8_9ROSI</name>
<evidence type="ECO:0000256" key="2">
    <source>
        <dbReference type="ARBA" id="ARBA00022741"/>
    </source>
</evidence>
<gene>
    <name evidence="11" type="ORF">LITE_LOCUS50408</name>
</gene>
<dbReference type="Pfam" id="PF18052">
    <property type="entry name" value="Rx_N"/>
    <property type="match status" value="1"/>
</dbReference>
<evidence type="ECO:0000256" key="6">
    <source>
        <dbReference type="SAM" id="Phobius"/>
    </source>
</evidence>
<dbReference type="InterPro" id="IPR002182">
    <property type="entry name" value="NB-ARC"/>
</dbReference>
<feature type="domain" description="Disease resistance N-terminal" evidence="8">
    <location>
        <begin position="12"/>
        <end position="94"/>
    </location>
</feature>
<dbReference type="Gene3D" id="1.10.8.430">
    <property type="entry name" value="Helical domain of apoptotic protease-activating factors"/>
    <property type="match status" value="1"/>
</dbReference>
<protein>
    <submittedName>
        <fullName evidence="11">Uncharacterized protein</fullName>
    </submittedName>
</protein>
<accession>A0AAV0RYN8</accession>
<dbReference type="EMBL" id="CAMGYJ010000011">
    <property type="protein sequence ID" value="CAI0625405.1"/>
    <property type="molecule type" value="Genomic_DNA"/>
</dbReference>
<dbReference type="InterPro" id="IPR041118">
    <property type="entry name" value="Rx_N"/>
</dbReference>
<evidence type="ECO:0000259" key="10">
    <source>
        <dbReference type="Pfam" id="PF23598"/>
    </source>
</evidence>
<keyword evidence="3" id="KW-0611">Plant defense</keyword>
<dbReference type="Gene3D" id="3.80.10.10">
    <property type="entry name" value="Ribonuclease Inhibitor"/>
    <property type="match status" value="2"/>
</dbReference>
<evidence type="ECO:0000256" key="1">
    <source>
        <dbReference type="ARBA" id="ARBA00022737"/>
    </source>
</evidence>
<evidence type="ECO:0000259" key="7">
    <source>
        <dbReference type="Pfam" id="PF00931"/>
    </source>
</evidence>
<keyword evidence="6" id="KW-1133">Transmembrane helix</keyword>
<dbReference type="FunFam" id="1.10.10.10:FF:000322">
    <property type="entry name" value="Probable disease resistance protein At1g63360"/>
    <property type="match status" value="1"/>
</dbReference>
<dbReference type="GO" id="GO:0043531">
    <property type="term" value="F:ADP binding"/>
    <property type="evidence" value="ECO:0007669"/>
    <property type="project" value="InterPro"/>
</dbReference>
<dbReference type="InterPro" id="IPR032675">
    <property type="entry name" value="LRR_dom_sf"/>
</dbReference>
<evidence type="ECO:0000256" key="3">
    <source>
        <dbReference type="ARBA" id="ARBA00022821"/>
    </source>
</evidence>
<dbReference type="InterPro" id="IPR058922">
    <property type="entry name" value="WHD_DRP"/>
</dbReference>
<dbReference type="InterPro" id="IPR038005">
    <property type="entry name" value="RX-like_CC"/>
</dbReference>
<dbReference type="Gene3D" id="1.20.5.4130">
    <property type="match status" value="1"/>
</dbReference>
<dbReference type="PANTHER" id="PTHR36766:SF38">
    <property type="entry name" value="DISEASE RESISTANCE PROTEIN RGA3"/>
    <property type="match status" value="1"/>
</dbReference>
<dbReference type="InterPro" id="IPR036388">
    <property type="entry name" value="WH-like_DNA-bd_sf"/>
</dbReference>
<dbReference type="Pfam" id="PF23598">
    <property type="entry name" value="LRR_14"/>
    <property type="match status" value="1"/>
</dbReference>
<dbReference type="GO" id="GO:0005524">
    <property type="term" value="F:ATP binding"/>
    <property type="evidence" value="ECO:0007669"/>
    <property type="project" value="UniProtKB-KW"/>
</dbReference>
<evidence type="ECO:0000259" key="9">
    <source>
        <dbReference type="Pfam" id="PF23559"/>
    </source>
</evidence>
<keyword evidence="1" id="KW-0677">Repeat</keyword>
<evidence type="ECO:0000259" key="8">
    <source>
        <dbReference type="Pfam" id="PF18052"/>
    </source>
</evidence>
<comment type="caution">
    <text evidence="11">The sequence shown here is derived from an EMBL/GenBank/DDBJ whole genome shotgun (WGS) entry which is preliminary data.</text>
</comment>
<keyword evidence="4" id="KW-0067">ATP-binding</keyword>
<dbReference type="SUPFAM" id="SSF52058">
    <property type="entry name" value="L domain-like"/>
    <property type="match status" value="1"/>
</dbReference>
<dbReference type="Gene3D" id="3.40.50.300">
    <property type="entry name" value="P-loop containing nucleotide triphosphate hydrolases"/>
    <property type="match status" value="1"/>
</dbReference>
<feature type="domain" description="NB-ARC" evidence="7">
    <location>
        <begin position="199"/>
        <end position="355"/>
    </location>
</feature>
<dbReference type="Gene3D" id="1.10.10.10">
    <property type="entry name" value="Winged helix-like DNA-binding domain superfamily/Winged helix DNA-binding domain"/>
    <property type="match status" value="1"/>
</dbReference>
<feature type="domain" description="Disease resistance R13L4/SHOC-2-like LRR" evidence="10">
    <location>
        <begin position="597"/>
        <end position="902"/>
    </location>
</feature>
<feature type="coiled-coil region" evidence="5">
    <location>
        <begin position="21"/>
        <end position="55"/>
    </location>
</feature>
<keyword evidence="12" id="KW-1185">Reference proteome</keyword>
<evidence type="ECO:0000313" key="12">
    <source>
        <dbReference type="Proteomes" id="UP001154282"/>
    </source>
</evidence>
<dbReference type="Proteomes" id="UP001154282">
    <property type="component" value="Unassembled WGS sequence"/>
</dbReference>
<evidence type="ECO:0000313" key="11">
    <source>
        <dbReference type="EMBL" id="CAI0625405.1"/>
    </source>
</evidence>
<dbReference type="PANTHER" id="PTHR36766">
    <property type="entry name" value="PLANT BROAD-SPECTRUM MILDEW RESISTANCE PROTEIN RPW8"/>
    <property type="match status" value="1"/>
</dbReference>
<feature type="domain" description="Disease resistance protein winged helix" evidence="9">
    <location>
        <begin position="449"/>
        <end position="524"/>
    </location>
</feature>
<dbReference type="GO" id="GO:0051707">
    <property type="term" value="P:response to other organism"/>
    <property type="evidence" value="ECO:0007669"/>
    <property type="project" value="UniProtKB-ARBA"/>
</dbReference>
<keyword evidence="6" id="KW-0472">Membrane</keyword>
<keyword evidence="5" id="KW-0175">Coiled coil</keyword>
<dbReference type="InterPro" id="IPR027417">
    <property type="entry name" value="P-loop_NTPase"/>
</dbReference>
<dbReference type="CDD" id="cd14798">
    <property type="entry name" value="RX-CC_like"/>
    <property type="match status" value="1"/>
</dbReference>
<dbReference type="Pfam" id="PF23559">
    <property type="entry name" value="WHD_DRP"/>
    <property type="match status" value="1"/>
</dbReference>
<reference evidence="11" key="1">
    <citation type="submission" date="2022-08" db="EMBL/GenBank/DDBJ databases">
        <authorList>
            <person name="Gutierrez-Valencia J."/>
        </authorList>
    </citation>
    <scope>NUCLEOTIDE SEQUENCE</scope>
</reference>
<feature type="transmembrane region" description="Helical" evidence="6">
    <location>
        <begin position="1070"/>
        <end position="1090"/>
    </location>
</feature>
<dbReference type="GO" id="GO:0006952">
    <property type="term" value="P:defense response"/>
    <property type="evidence" value="ECO:0007669"/>
    <property type="project" value="UniProtKB-KW"/>
</dbReference>
<dbReference type="Pfam" id="PF00931">
    <property type="entry name" value="NB-ARC"/>
    <property type="match status" value="1"/>
</dbReference>
<dbReference type="PRINTS" id="PR00364">
    <property type="entry name" value="DISEASERSIST"/>
</dbReference>
<keyword evidence="2" id="KW-0547">Nucleotide-binding</keyword>